<protein>
    <submittedName>
        <fullName evidence="1">DUF1428 family protein</fullName>
    </submittedName>
</protein>
<sequence length="117" mass="13353">MNYVDGFVIAVPTAKKEAYLRHATVAAQVFKEFGALEIVECWGDDVPDGKVTSFPMAVQRKADETVVFSWISWPDKALRNDGMKKFMDDPRIKEMKDMPFDGQRMIFGGFQVILEKK</sequence>
<evidence type="ECO:0000313" key="2">
    <source>
        <dbReference type="Proteomes" id="UP000469385"/>
    </source>
</evidence>
<comment type="caution">
    <text evidence="1">The sequence shown here is derived from an EMBL/GenBank/DDBJ whole genome shotgun (WGS) entry which is preliminary data.</text>
</comment>
<dbReference type="RefSeq" id="WP_157398025.1">
    <property type="nucleotide sequence ID" value="NZ_WSEL01000003.1"/>
</dbReference>
<dbReference type="AlphaFoldDB" id="A0A6N8IVW6"/>
<dbReference type="Pfam" id="PF07237">
    <property type="entry name" value="DUF1428"/>
    <property type="match status" value="1"/>
</dbReference>
<evidence type="ECO:0000313" key="1">
    <source>
        <dbReference type="EMBL" id="MVQ30103.1"/>
    </source>
</evidence>
<organism evidence="1 2">
    <name type="scientific">Ramlibacter pinisoli</name>
    <dbReference type="NCBI Taxonomy" id="2682844"/>
    <lineage>
        <taxon>Bacteria</taxon>
        <taxon>Pseudomonadati</taxon>
        <taxon>Pseudomonadota</taxon>
        <taxon>Betaproteobacteria</taxon>
        <taxon>Burkholderiales</taxon>
        <taxon>Comamonadaceae</taxon>
        <taxon>Ramlibacter</taxon>
    </lineage>
</organism>
<reference evidence="1 2" key="1">
    <citation type="submission" date="2019-12" db="EMBL/GenBank/DDBJ databases">
        <authorList>
            <person name="Huq M.A."/>
        </authorList>
    </citation>
    <scope>NUCLEOTIDE SEQUENCE [LARGE SCALE GENOMIC DNA]</scope>
    <source>
        <strain evidence="1 2">MAH-25</strain>
    </source>
</reference>
<proteinExistence type="predicted"/>
<keyword evidence="2" id="KW-1185">Reference proteome</keyword>
<dbReference type="InterPro" id="IPR011008">
    <property type="entry name" value="Dimeric_a/b-barrel"/>
</dbReference>
<dbReference type="SUPFAM" id="SSF54909">
    <property type="entry name" value="Dimeric alpha+beta barrel"/>
    <property type="match status" value="1"/>
</dbReference>
<dbReference type="Proteomes" id="UP000469385">
    <property type="component" value="Unassembled WGS sequence"/>
</dbReference>
<dbReference type="PIRSF" id="PIRSF007028">
    <property type="entry name" value="UCP007028"/>
    <property type="match status" value="1"/>
</dbReference>
<gene>
    <name evidence="1" type="ORF">GON04_11630</name>
</gene>
<dbReference type="EMBL" id="WSEL01000003">
    <property type="protein sequence ID" value="MVQ30103.1"/>
    <property type="molecule type" value="Genomic_DNA"/>
</dbReference>
<dbReference type="InterPro" id="IPR009874">
    <property type="entry name" value="DUF1428"/>
</dbReference>
<name>A0A6N8IVW6_9BURK</name>
<accession>A0A6N8IVW6</accession>
<dbReference type="Gene3D" id="3.30.70.100">
    <property type="match status" value="1"/>
</dbReference>